<dbReference type="GO" id="GO:0050660">
    <property type="term" value="F:flavin adenine dinucleotide binding"/>
    <property type="evidence" value="ECO:0007669"/>
    <property type="project" value="InterPro"/>
</dbReference>
<evidence type="ECO:0000256" key="4">
    <source>
        <dbReference type="ARBA" id="ARBA00022827"/>
    </source>
</evidence>
<dbReference type="InterPro" id="IPR006091">
    <property type="entry name" value="Acyl-CoA_Oxase/DH_mid-dom"/>
</dbReference>
<dbReference type="InterPro" id="IPR046373">
    <property type="entry name" value="Acyl-CoA_Oxase/DH_mid-dom_sf"/>
</dbReference>
<evidence type="ECO:0000313" key="11">
    <source>
        <dbReference type="Proteomes" id="UP000234845"/>
    </source>
</evidence>
<keyword evidence="4 6" id="KW-0274">FAD</keyword>
<accession>A0A2N5Y0H7</accession>
<evidence type="ECO:0000313" key="10">
    <source>
        <dbReference type="EMBL" id="PLW81892.1"/>
    </source>
</evidence>
<dbReference type="InterPro" id="IPR037069">
    <property type="entry name" value="AcylCoA_DH/ox_N_sf"/>
</dbReference>
<sequence>MYIEHTEEQQALRHELRSYFNSLMTPELVAATRGNEGGDAYKSIIRQIGKDGWLALGWPKEFGGQGRGPMDQMIFFEEAQLAQAPLPFVTISTVAPAIMAHGSEAHKAFFLPRIAAGELHFAIGYSESNAGSDLAALKTTAVREGDNWVINGTKVYTSSAEAADYIWLAARTDPDAVRPHAGISILMVNADQPGFSFTPIHTVGGVRTNVSYYNDVICPQDMVCGEVNGGWKLITSQLNHERVGLAAIGVYAYGLYQQVLGWAREPAADGRRAIDDPTVQRCLAESYARLEAMRLMTWRMAWSMEHGEPEVAYASAMKAFSTEGLIEIYRLLMDAVGPTSTLHRDSVGTQLQGELEAEYRKCQINTFGGGVVELMRDLVAGFGLNMRAYKR</sequence>
<comment type="caution">
    <text evidence="10">The sequence shown here is derived from an EMBL/GenBank/DDBJ whole genome shotgun (WGS) entry which is preliminary data.</text>
</comment>
<dbReference type="Pfam" id="PF02771">
    <property type="entry name" value="Acyl-CoA_dh_N"/>
    <property type="match status" value="1"/>
</dbReference>
<evidence type="ECO:0000256" key="1">
    <source>
        <dbReference type="ARBA" id="ARBA00001974"/>
    </source>
</evidence>
<dbReference type="RefSeq" id="WP_101521827.1">
    <property type="nucleotide sequence ID" value="NZ_PKLZ01000009.1"/>
</dbReference>
<organism evidence="10 11">
    <name type="scientific">Kineobactrum sediminis</name>
    <dbReference type="NCBI Taxonomy" id="1905677"/>
    <lineage>
        <taxon>Bacteria</taxon>
        <taxon>Pseudomonadati</taxon>
        <taxon>Pseudomonadota</taxon>
        <taxon>Gammaproteobacteria</taxon>
        <taxon>Cellvibrionales</taxon>
        <taxon>Halieaceae</taxon>
        <taxon>Kineobactrum</taxon>
    </lineage>
</organism>
<dbReference type="EMBL" id="PKLZ01000009">
    <property type="protein sequence ID" value="PLW81892.1"/>
    <property type="molecule type" value="Genomic_DNA"/>
</dbReference>
<evidence type="ECO:0000256" key="3">
    <source>
        <dbReference type="ARBA" id="ARBA00022630"/>
    </source>
</evidence>
<keyword evidence="5 6" id="KW-0560">Oxidoreductase</keyword>
<dbReference type="OrthoDB" id="9770681at2"/>
<feature type="domain" description="Acyl-CoA dehydrogenase/oxidase C-terminal" evidence="7">
    <location>
        <begin position="228"/>
        <end position="380"/>
    </location>
</feature>
<feature type="domain" description="Acyl-CoA oxidase/dehydrogenase middle" evidence="8">
    <location>
        <begin position="122"/>
        <end position="209"/>
    </location>
</feature>
<dbReference type="Gene3D" id="2.40.110.10">
    <property type="entry name" value="Butyryl-CoA Dehydrogenase, subunit A, domain 2"/>
    <property type="match status" value="1"/>
</dbReference>
<evidence type="ECO:0000259" key="7">
    <source>
        <dbReference type="Pfam" id="PF00441"/>
    </source>
</evidence>
<gene>
    <name evidence="10" type="ORF">CWI75_12345</name>
</gene>
<dbReference type="Proteomes" id="UP000234845">
    <property type="component" value="Unassembled WGS sequence"/>
</dbReference>
<evidence type="ECO:0000256" key="5">
    <source>
        <dbReference type="ARBA" id="ARBA00023002"/>
    </source>
</evidence>
<evidence type="ECO:0000259" key="9">
    <source>
        <dbReference type="Pfam" id="PF02771"/>
    </source>
</evidence>
<dbReference type="Pfam" id="PF00441">
    <property type="entry name" value="Acyl-CoA_dh_1"/>
    <property type="match status" value="1"/>
</dbReference>
<dbReference type="InterPro" id="IPR036250">
    <property type="entry name" value="AcylCo_DH-like_C"/>
</dbReference>
<dbReference type="InterPro" id="IPR052161">
    <property type="entry name" value="Mycobact_Acyl-CoA_DH"/>
</dbReference>
<keyword evidence="3 6" id="KW-0285">Flavoprotein</keyword>
<evidence type="ECO:0000259" key="8">
    <source>
        <dbReference type="Pfam" id="PF02770"/>
    </source>
</evidence>
<dbReference type="PANTHER" id="PTHR43292:SF3">
    <property type="entry name" value="ACYL-COA DEHYDROGENASE FADE29"/>
    <property type="match status" value="1"/>
</dbReference>
<dbReference type="AlphaFoldDB" id="A0A2N5Y0H7"/>
<feature type="domain" description="Acyl-CoA dehydrogenase/oxidase N-terminal" evidence="9">
    <location>
        <begin position="6"/>
        <end position="118"/>
    </location>
</feature>
<evidence type="ECO:0000256" key="6">
    <source>
        <dbReference type="RuleBase" id="RU362125"/>
    </source>
</evidence>
<dbReference type="SUPFAM" id="SSF47203">
    <property type="entry name" value="Acyl-CoA dehydrogenase C-terminal domain-like"/>
    <property type="match status" value="1"/>
</dbReference>
<dbReference type="PANTHER" id="PTHR43292">
    <property type="entry name" value="ACYL-COA DEHYDROGENASE"/>
    <property type="match status" value="1"/>
</dbReference>
<dbReference type="GO" id="GO:0016627">
    <property type="term" value="F:oxidoreductase activity, acting on the CH-CH group of donors"/>
    <property type="evidence" value="ECO:0007669"/>
    <property type="project" value="InterPro"/>
</dbReference>
<dbReference type="SUPFAM" id="SSF56645">
    <property type="entry name" value="Acyl-CoA dehydrogenase NM domain-like"/>
    <property type="match status" value="1"/>
</dbReference>
<dbReference type="InterPro" id="IPR013786">
    <property type="entry name" value="AcylCoA_DH/ox_N"/>
</dbReference>
<reference evidence="11" key="1">
    <citation type="submission" date="2017-11" db="EMBL/GenBank/DDBJ databases">
        <title>The draft genome sequence of Chromatocurvus sp. F02.</title>
        <authorList>
            <person name="Du Z.-J."/>
            <person name="Chang Y.-Q."/>
        </authorList>
    </citation>
    <scope>NUCLEOTIDE SEQUENCE [LARGE SCALE GENOMIC DNA]</scope>
    <source>
        <strain evidence="11">F02</strain>
    </source>
</reference>
<dbReference type="InterPro" id="IPR009075">
    <property type="entry name" value="AcylCo_DH/oxidase_C"/>
</dbReference>
<name>A0A2N5Y0H7_9GAMM</name>
<dbReference type="Gene3D" id="1.10.540.10">
    <property type="entry name" value="Acyl-CoA dehydrogenase/oxidase, N-terminal domain"/>
    <property type="match status" value="1"/>
</dbReference>
<proteinExistence type="inferred from homology"/>
<evidence type="ECO:0000256" key="2">
    <source>
        <dbReference type="ARBA" id="ARBA00009347"/>
    </source>
</evidence>
<dbReference type="InterPro" id="IPR009100">
    <property type="entry name" value="AcylCoA_DH/oxidase_NM_dom_sf"/>
</dbReference>
<comment type="similarity">
    <text evidence="2 6">Belongs to the acyl-CoA dehydrogenase family.</text>
</comment>
<comment type="cofactor">
    <cofactor evidence="1 6">
        <name>FAD</name>
        <dbReference type="ChEBI" id="CHEBI:57692"/>
    </cofactor>
</comment>
<dbReference type="Gene3D" id="1.20.140.10">
    <property type="entry name" value="Butyryl-CoA Dehydrogenase, subunit A, domain 3"/>
    <property type="match status" value="1"/>
</dbReference>
<dbReference type="GO" id="GO:0005886">
    <property type="term" value="C:plasma membrane"/>
    <property type="evidence" value="ECO:0007669"/>
    <property type="project" value="TreeGrafter"/>
</dbReference>
<protein>
    <submittedName>
        <fullName evidence="10">Acyl-CoA dehydrogenase</fullName>
    </submittedName>
</protein>
<dbReference type="Pfam" id="PF02770">
    <property type="entry name" value="Acyl-CoA_dh_M"/>
    <property type="match status" value="1"/>
</dbReference>
<keyword evidence="11" id="KW-1185">Reference proteome</keyword>